<evidence type="ECO:0000256" key="1">
    <source>
        <dbReference type="ARBA" id="ARBA00004418"/>
    </source>
</evidence>
<feature type="signal peptide" evidence="3">
    <location>
        <begin position="1"/>
        <end position="21"/>
    </location>
</feature>
<dbReference type="SUPFAM" id="SSF53850">
    <property type="entry name" value="Periplasmic binding protein-like II"/>
    <property type="match status" value="1"/>
</dbReference>
<dbReference type="Proteomes" id="UP000475385">
    <property type="component" value="Unassembled WGS sequence"/>
</dbReference>
<evidence type="ECO:0000313" key="5">
    <source>
        <dbReference type="Proteomes" id="UP000475385"/>
    </source>
</evidence>
<comment type="caution">
    <text evidence="4">The sequence shown here is derived from an EMBL/GenBank/DDBJ whole genome shotgun (WGS) entry which is preliminary data.</text>
</comment>
<dbReference type="Gene3D" id="3.40.190.10">
    <property type="entry name" value="Periplasmic binding protein-like II"/>
    <property type="match status" value="2"/>
</dbReference>
<accession>A0A6M1LHF3</accession>
<evidence type="ECO:0000313" key="4">
    <source>
        <dbReference type="EMBL" id="NGM19746.1"/>
    </source>
</evidence>
<evidence type="ECO:0000256" key="3">
    <source>
        <dbReference type="SAM" id="SignalP"/>
    </source>
</evidence>
<reference evidence="4 5" key="2">
    <citation type="submission" date="2020-03" db="EMBL/GenBank/DDBJ databases">
        <title>Roseomonas stagni sp. nov., isolated from pond water in Japan.</title>
        <authorList>
            <person name="Furuhata K."/>
            <person name="Miyamoto H."/>
            <person name="Goto K."/>
        </authorList>
    </citation>
    <scope>NUCLEOTIDE SEQUENCE [LARGE SCALE GENOMIC DNA]</scope>
    <source>
        <strain evidence="4 5">PeD5</strain>
    </source>
</reference>
<feature type="chain" id="PRO_5026831852" evidence="3">
    <location>
        <begin position="22"/>
        <end position="418"/>
    </location>
</feature>
<dbReference type="AlphaFoldDB" id="A0A6M1LHF3"/>
<name>A0A6M1LHF3_9PROT</name>
<proteinExistence type="inferred from homology"/>
<reference evidence="4 5" key="1">
    <citation type="submission" date="2020-02" db="EMBL/GenBank/DDBJ databases">
        <authorList>
            <person name="Kim H.M."/>
            <person name="Jeon C.O."/>
        </authorList>
    </citation>
    <scope>NUCLEOTIDE SEQUENCE [LARGE SCALE GENOMIC DNA]</scope>
    <source>
        <strain evidence="4 5">PeD5</strain>
    </source>
</reference>
<dbReference type="GO" id="GO:0042597">
    <property type="term" value="C:periplasmic space"/>
    <property type="evidence" value="ECO:0007669"/>
    <property type="project" value="UniProtKB-SubCell"/>
</dbReference>
<comment type="subcellular location">
    <subcellularLocation>
        <location evidence="1">Periplasm</location>
    </subcellularLocation>
</comment>
<gene>
    <name evidence="4" type="ORF">G3576_06945</name>
</gene>
<keyword evidence="3" id="KW-0732">Signal</keyword>
<keyword evidence="5" id="KW-1185">Reference proteome</keyword>
<dbReference type="RefSeq" id="WP_164693626.1">
    <property type="nucleotide sequence ID" value="NZ_JAAIKB010000002.1"/>
</dbReference>
<dbReference type="Pfam" id="PF01547">
    <property type="entry name" value="SBP_bac_1"/>
    <property type="match status" value="1"/>
</dbReference>
<evidence type="ECO:0000256" key="2">
    <source>
        <dbReference type="ARBA" id="ARBA00008520"/>
    </source>
</evidence>
<dbReference type="InterPro" id="IPR050490">
    <property type="entry name" value="Bact_solute-bd_prot1"/>
</dbReference>
<comment type="similarity">
    <text evidence="2">Belongs to the bacterial solute-binding protein 1 family.</text>
</comment>
<organism evidence="4 5">
    <name type="scientific">Falsiroseomonas algicola</name>
    <dbReference type="NCBI Taxonomy" id="2716930"/>
    <lineage>
        <taxon>Bacteria</taxon>
        <taxon>Pseudomonadati</taxon>
        <taxon>Pseudomonadota</taxon>
        <taxon>Alphaproteobacteria</taxon>
        <taxon>Acetobacterales</taxon>
        <taxon>Roseomonadaceae</taxon>
        <taxon>Falsiroseomonas</taxon>
    </lineage>
</organism>
<dbReference type="PANTHER" id="PTHR43649:SF14">
    <property type="entry name" value="BLR3389 PROTEIN"/>
    <property type="match status" value="1"/>
</dbReference>
<protein>
    <submittedName>
        <fullName evidence="4">Carbohydrate ABC transporter substrate-binding protein</fullName>
    </submittedName>
</protein>
<dbReference type="InterPro" id="IPR006059">
    <property type="entry name" value="SBP"/>
</dbReference>
<dbReference type="EMBL" id="JAAIKB010000002">
    <property type="protein sequence ID" value="NGM19746.1"/>
    <property type="molecule type" value="Genomic_DNA"/>
</dbReference>
<sequence length="418" mass="46027">MWLRSAVLCTALMVSSLPAFAQTTIRWFISESTPETTVWQRDVARRYQEANPNVRFNIEVMSGEPYKAKLTTSLQSNDRPHLIYTWGGGVMFAQVEAGLLQDITDRIRGPWADSLNQGAVEALSYRGRVYGAPSHQTMVALFYNRRLLAQAGVEPESLRTWDGMLEAVRKLRAAGIQPFSAGGSDKWPLNMIWASLSLRVGGRQAFEAALARTGQGFNGPDFLRASELFKQLIDLQPFQRGFLGDTAPQAAGQFGDGRVALQVMGNWFVNTQRTQSANQQGVPDADFGWLPFPEVPGGRAASNDVVGGVNGFLVTRGAPPEAVDFLRFYTSPAVQREAAERGFFIPASRGAGEALQNRMLREIAGYLSRAAYVQNFYDQMLGPSVGRVANDTSADLAVGRITPRQVGRLIQDAWELER</sequence>
<dbReference type="PANTHER" id="PTHR43649">
    <property type="entry name" value="ARABINOSE-BINDING PROTEIN-RELATED"/>
    <property type="match status" value="1"/>
</dbReference>